<feature type="domain" description="FMN-binding" evidence="3">
    <location>
        <begin position="123"/>
        <end position="202"/>
    </location>
</feature>
<organism evidence="4">
    <name type="scientific">Micromonospora sp. CCTCC AA 2012012</name>
    <dbReference type="NCBI Taxonomy" id="3111921"/>
    <lineage>
        <taxon>Bacteria</taxon>
        <taxon>Bacillati</taxon>
        <taxon>Actinomycetota</taxon>
        <taxon>Actinomycetes</taxon>
        <taxon>Micromonosporales</taxon>
        <taxon>Micromonosporaceae</taxon>
        <taxon>Micromonospora</taxon>
    </lineage>
</organism>
<dbReference type="AlphaFoldDB" id="A0AAU7M8Z6"/>
<accession>A0AAU7M8Z6</accession>
<dbReference type="EMBL" id="CP157762">
    <property type="protein sequence ID" value="XBP94070.1"/>
    <property type="molecule type" value="Genomic_DNA"/>
</dbReference>
<dbReference type="InterPro" id="IPR007329">
    <property type="entry name" value="FMN-bd"/>
</dbReference>
<reference evidence="5" key="2">
    <citation type="submission" date="2024-06" db="EMBL/GenBank/DDBJ databases">
        <title>Micromonospora mangrovi CCTCC AA 2012012 genome sequences.</title>
        <authorList>
            <person name="Gao J."/>
        </authorList>
    </citation>
    <scope>NUCLEOTIDE SEQUENCE</scope>
    <source>
        <strain evidence="5">CCTCC AA 2012012</strain>
    </source>
</reference>
<dbReference type="GO" id="GO:0010181">
    <property type="term" value="F:FMN binding"/>
    <property type="evidence" value="ECO:0007669"/>
    <property type="project" value="InterPro"/>
</dbReference>
<name>A0AAU7M8Z6_9ACTN</name>
<feature type="compositionally biased region" description="Low complexity" evidence="1">
    <location>
        <begin position="35"/>
        <end position="106"/>
    </location>
</feature>
<dbReference type="EMBL" id="CP159342">
    <property type="protein sequence ID" value="XCH74769.1"/>
    <property type="molecule type" value="Genomic_DNA"/>
</dbReference>
<gene>
    <name evidence="5" type="ORF">ABUL08_01255</name>
    <name evidence="4" type="ORF">VK199_01250</name>
</gene>
<dbReference type="SMART" id="SM00900">
    <property type="entry name" value="FMN_bind"/>
    <property type="match status" value="1"/>
</dbReference>
<evidence type="ECO:0000313" key="5">
    <source>
        <dbReference type="EMBL" id="XCH74769.1"/>
    </source>
</evidence>
<dbReference type="Pfam" id="PF04205">
    <property type="entry name" value="FMN_bind"/>
    <property type="match status" value="1"/>
</dbReference>
<feature type="chain" id="PRO_5043288832" evidence="2">
    <location>
        <begin position="20"/>
        <end position="202"/>
    </location>
</feature>
<feature type="region of interest" description="Disordered" evidence="1">
    <location>
        <begin position="26"/>
        <end position="109"/>
    </location>
</feature>
<evidence type="ECO:0000256" key="1">
    <source>
        <dbReference type="SAM" id="MobiDB-lite"/>
    </source>
</evidence>
<evidence type="ECO:0000256" key="2">
    <source>
        <dbReference type="SAM" id="SignalP"/>
    </source>
</evidence>
<keyword evidence="2" id="KW-0732">Signal</keyword>
<feature type="signal peptide" evidence="2">
    <location>
        <begin position="1"/>
        <end position="19"/>
    </location>
</feature>
<dbReference type="Gene3D" id="3.90.1010.20">
    <property type="match status" value="1"/>
</dbReference>
<evidence type="ECO:0000259" key="3">
    <source>
        <dbReference type="SMART" id="SM00900"/>
    </source>
</evidence>
<reference evidence="4" key="1">
    <citation type="submission" date="2024-01" db="EMBL/GenBank/DDBJ databases">
        <title>The genome sequence of Micromonospora mangrovi CCTCC AA 2012012.</title>
        <authorList>
            <person name="Gao J."/>
        </authorList>
    </citation>
    <scope>NUCLEOTIDE SEQUENCE</scope>
    <source>
        <strain evidence="4">CCTCC AA 2012012</strain>
    </source>
</reference>
<dbReference type="GO" id="GO:0016020">
    <property type="term" value="C:membrane"/>
    <property type="evidence" value="ECO:0007669"/>
    <property type="project" value="InterPro"/>
</dbReference>
<sequence>MRRAVLAITGLAASTTALVVLKGSPGASQVAQERPAGQAPVVPGGTVPPTSGVTPTPGAAASAPTPEASRSARPSRTPTTKRSGTAPATTAAPRTTTTAPKPATRTITGPVVKYGQDPAKGDVYGSLQVRITLSGTRIVDATAIGMPVGGQSGLRADDVQARYSGTSGEVVAKQSANLNTVSGATYTSNAYKQSLQAAIDKA</sequence>
<proteinExistence type="predicted"/>
<protein>
    <submittedName>
        <fullName evidence="4">FMN-binding protein</fullName>
    </submittedName>
</protein>
<dbReference type="RefSeq" id="WP_350933768.1">
    <property type="nucleotide sequence ID" value="NZ_CP157762.1"/>
</dbReference>
<evidence type="ECO:0000313" key="4">
    <source>
        <dbReference type="EMBL" id="XBP94070.1"/>
    </source>
</evidence>